<dbReference type="PANTHER" id="PTHR24559">
    <property type="entry name" value="TRANSPOSON TY3-I GAG-POL POLYPROTEIN"/>
    <property type="match status" value="1"/>
</dbReference>
<dbReference type="Pfam" id="PF00078">
    <property type="entry name" value="RVT_1"/>
    <property type="match status" value="1"/>
</dbReference>
<feature type="region of interest" description="Disordered" evidence="1">
    <location>
        <begin position="41"/>
        <end position="67"/>
    </location>
</feature>
<dbReference type="AlphaFoldDB" id="A0A371HCF3"/>
<evidence type="ECO:0000313" key="4">
    <source>
        <dbReference type="Proteomes" id="UP000257109"/>
    </source>
</evidence>
<organism evidence="3 4">
    <name type="scientific">Mucuna pruriens</name>
    <name type="common">Velvet bean</name>
    <name type="synonym">Dolichos pruriens</name>
    <dbReference type="NCBI Taxonomy" id="157652"/>
    <lineage>
        <taxon>Eukaryota</taxon>
        <taxon>Viridiplantae</taxon>
        <taxon>Streptophyta</taxon>
        <taxon>Embryophyta</taxon>
        <taxon>Tracheophyta</taxon>
        <taxon>Spermatophyta</taxon>
        <taxon>Magnoliopsida</taxon>
        <taxon>eudicotyledons</taxon>
        <taxon>Gunneridae</taxon>
        <taxon>Pentapetalae</taxon>
        <taxon>rosids</taxon>
        <taxon>fabids</taxon>
        <taxon>Fabales</taxon>
        <taxon>Fabaceae</taxon>
        <taxon>Papilionoideae</taxon>
        <taxon>50 kb inversion clade</taxon>
        <taxon>NPAAA clade</taxon>
        <taxon>indigoferoid/millettioid clade</taxon>
        <taxon>Phaseoleae</taxon>
        <taxon>Mucuna</taxon>
    </lineage>
</organism>
<accession>A0A371HCF3</accession>
<dbReference type="OrthoDB" id="1745495at2759"/>
<dbReference type="CDD" id="cd01647">
    <property type="entry name" value="RT_LTR"/>
    <property type="match status" value="1"/>
</dbReference>
<feature type="domain" description="Reverse transcriptase" evidence="2">
    <location>
        <begin position="257"/>
        <end position="371"/>
    </location>
</feature>
<dbReference type="InterPro" id="IPR043128">
    <property type="entry name" value="Rev_trsase/Diguanyl_cyclase"/>
</dbReference>
<keyword evidence="4" id="KW-1185">Reference proteome</keyword>
<protein>
    <recommendedName>
        <fullName evidence="2">Reverse transcriptase domain-containing protein</fullName>
    </recommendedName>
</protein>
<dbReference type="Proteomes" id="UP000257109">
    <property type="component" value="Unassembled WGS sequence"/>
</dbReference>
<dbReference type="InterPro" id="IPR053134">
    <property type="entry name" value="RNA-dir_DNA_polymerase"/>
</dbReference>
<dbReference type="InterPro" id="IPR043502">
    <property type="entry name" value="DNA/RNA_pol_sf"/>
</dbReference>
<proteinExistence type="predicted"/>
<evidence type="ECO:0000259" key="2">
    <source>
        <dbReference type="Pfam" id="PF00078"/>
    </source>
</evidence>
<sequence>MQTRAEVGQMREHMGEMREQINKMFELLTRNTALPVLATTSGAASNATTQGIGPPPRGHTSPDLSTRKPRSIWTRLPRKRLRGEHNPLQRGGRSRAIICAGRYGSNRRRGYRPNRMGICYTGRGRSAEAEALADIERWIDKERPKFEAPTKDLESINLGVEGREVRIGKKIPPDLKAKLIELLKEYADIFAWSYQDMFGLEWKIIEHKLPLLPGSTPIRQQLQRMRPEVALKIKEEWNVGFLVVANYPQWVANIVPVPKKDGKVRMCLDYRDLNRASSKDHFLLPHIDVLVDNTAQHALFSFMDGFLGCNQIMVLPKDQEKATFITLWGTFCYKVMSFELKNAGATYQQAIVTLFLDMMHKEIEVYVDDMIAKLCKYKLRLNPAKCTFGVKTGKLLGFVVNENGIEVDSDNVKAIREMLVPKSKSEVRGFLGRINFIAQFISN</sequence>
<comment type="caution">
    <text evidence="3">The sequence shown here is derived from an EMBL/GenBank/DDBJ whole genome shotgun (WGS) entry which is preliminary data.</text>
</comment>
<dbReference type="InterPro" id="IPR000477">
    <property type="entry name" value="RT_dom"/>
</dbReference>
<evidence type="ECO:0000256" key="1">
    <source>
        <dbReference type="SAM" id="MobiDB-lite"/>
    </source>
</evidence>
<dbReference type="PANTHER" id="PTHR24559:SF457">
    <property type="entry name" value="RNA-DIRECTED DNA POLYMERASE HOMOLOG"/>
    <property type="match status" value="1"/>
</dbReference>
<dbReference type="Gene3D" id="3.10.10.10">
    <property type="entry name" value="HIV Type 1 Reverse Transcriptase, subunit A, domain 1"/>
    <property type="match status" value="1"/>
</dbReference>
<dbReference type="Gene3D" id="3.30.70.270">
    <property type="match status" value="1"/>
</dbReference>
<feature type="non-terminal residue" evidence="3">
    <location>
        <position position="1"/>
    </location>
</feature>
<evidence type="ECO:0000313" key="3">
    <source>
        <dbReference type="EMBL" id="RDY00417.1"/>
    </source>
</evidence>
<gene>
    <name evidence="3" type="ORF">CR513_16406</name>
</gene>
<dbReference type="SUPFAM" id="SSF56672">
    <property type="entry name" value="DNA/RNA polymerases"/>
    <property type="match status" value="1"/>
</dbReference>
<reference evidence="3" key="1">
    <citation type="submission" date="2018-05" db="EMBL/GenBank/DDBJ databases">
        <title>Draft genome of Mucuna pruriens seed.</title>
        <authorList>
            <person name="Nnadi N.E."/>
            <person name="Vos R."/>
            <person name="Hasami M.H."/>
            <person name="Devisetty U.K."/>
            <person name="Aguiy J.C."/>
        </authorList>
    </citation>
    <scope>NUCLEOTIDE SEQUENCE [LARGE SCALE GENOMIC DNA]</scope>
    <source>
        <strain evidence="3">JCA_2017</strain>
    </source>
</reference>
<dbReference type="EMBL" id="QJKJ01003003">
    <property type="protein sequence ID" value="RDY00417.1"/>
    <property type="molecule type" value="Genomic_DNA"/>
</dbReference>
<name>A0A371HCF3_MUCPR</name>